<dbReference type="EMBL" id="MK500442">
    <property type="protein sequence ID" value="QBK89831.1"/>
    <property type="molecule type" value="Genomic_DNA"/>
</dbReference>
<organism evidence="1">
    <name type="scientific">Pithovirus LCPAC101</name>
    <dbReference type="NCBI Taxonomy" id="2506586"/>
    <lineage>
        <taxon>Viruses</taxon>
        <taxon>Pithoviruses</taxon>
    </lineage>
</organism>
<sequence>MLTTFIEDKLAELQLTENNIQIDISIKIKVKDDNNTVKKMYTYDYSYDHYTIFDLVEDCMIHILLLCNVKDLFNLCLSSKSVYNGYSKYLWNSLFNKKFKDANIILNKEGYTYEIKDTSIIVDDKYKSEDEVKYTCDEMKISRYHPNKLDHSEYKYLTENGYLYDKSIHDENNFYRDRYFRWLKCENCTLDKLGKIYACSDNNLYMLDYKIYSYFSNYMYYANVDNNKKLDEIINNIIKFVPINHLTYNFIKFIMENIDTHNNKLINIFENYSYCMFYIKYSPTLHTIKSNKPNYDKFPSNTSEFYNIIHSIFISKKISDEFKIDFFKKNITSCVYSNVSAFFYNFDEDITDYIHMNLDMTKYDQHNIEIIISNYDKYRTNKLVLAQLLSYNYSYFYNKLNIKNIDNDMNMNKYPIPLNDIKLKYIGDSFSRNISYKIMEIEENNKKINQDYNNNNSRVNGHNTKLYVNSEYIKIKTLLTKYIDIETLHNFMKEIIINPDKLKINYRILNIILYHKFSDVELKILYGDGIILKSDWNRWNINLLRYIFKRILTPDVSNDIINSCCKRNYNIFKKLV</sequence>
<name>A0A481Z392_9VIRU</name>
<gene>
    <name evidence="1" type="ORF">LCPAC101_01140</name>
</gene>
<protein>
    <submittedName>
        <fullName evidence="1">Uncharacterized protein</fullName>
    </submittedName>
</protein>
<evidence type="ECO:0000313" key="1">
    <source>
        <dbReference type="EMBL" id="QBK89831.1"/>
    </source>
</evidence>
<accession>A0A481Z392</accession>
<reference evidence="1" key="1">
    <citation type="journal article" date="2019" name="MBio">
        <title>Virus Genomes from Deep Sea Sediments Expand the Ocean Megavirome and Support Independent Origins of Viral Gigantism.</title>
        <authorList>
            <person name="Backstrom D."/>
            <person name="Yutin N."/>
            <person name="Jorgensen S.L."/>
            <person name="Dharamshi J."/>
            <person name="Homa F."/>
            <person name="Zaremba-Niedwiedzka K."/>
            <person name="Spang A."/>
            <person name="Wolf Y.I."/>
            <person name="Koonin E.V."/>
            <person name="Ettema T.J."/>
        </authorList>
    </citation>
    <scope>NUCLEOTIDE SEQUENCE</scope>
</reference>
<proteinExistence type="predicted"/>